<feature type="non-terminal residue" evidence="2">
    <location>
        <position position="1"/>
    </location>
</feature>
<reference evidence="2" key="1">
    <citation type="submission" date="2013-07" db="EMBL/GenBank/DDBJ databases">
        <title>Midgut Transcriptome Profiling of Anoplphora glabripennis, a Lignocellulose Degrading, Wood-Boring Cerambycid.</title>
        <authorList>
            <person name="Scully E.D."/>
            <person name="Hoover K."/>
            <person name="Carlson J.E."/>
            <person name="Tien M."/>
            <person name="Geib S.M."/>
        </authorList>
    </citation>
    <scope>NUCLEOTIDE SEQUENCE</scope>
</reference>
<organism evidence="2">
    <name type="scientific">Anoplophora glabripennis</name>
    <name type="common">Asian longhorn beetle</name>
    <name type="synonym">Anoplophora nobilis</name>
    <dbReference type="NCBI Taxonomy" id="217634"/>
    <lineage>
        <taxon>Eukaryota</taxon>
        <taxon>Metazoa</taxon>
        <taxon>Ecdysozoa</taxon>
        <taxon>Arthropoda</taxon>
        <taxon>Hexapoda</taxon>
        <taxon>Insecta</taxon>
        <taxon>Pterygota</taxon>
        <taxon>Neoptera</taxon>
        <taxon>Endopterygota</taxon>
        <taxon>Coleoptera</taxon>
        <taxon>Polyphaga</taxon>
        <taxon>Cucujiformia</taxon>
        <taxon>Chrysomeloidea</taxon>
        <taxon>Cerambycidae</taxon>
        <taxon>Lamiinae</taxon>
        <taxon>Lamiini</taxon>
        <taxon>Anoplophora</taxon>
    </lineage>
</organism>
<evidence type="ECO:0000313" key="2">
    <source>
        <dbReference type="EMBL" id="JAB66984.1"/>
    </source>
</evidence>
<dbReference type="InterPro" id="IPR022189">
    <property type="entry name" value="SMTN"/>
</dbReference>
<accession>V5GS59</accession>
<protein>
    <recommendedName>
        <fullName evidence="1">Smoothelin domain-containing protein</fullName>
    </recommendedName>
</protein>
<dbReference type="Pfam" id="PF12510">
    <property type="entry name" value="Smoothelin"/>
    <property type="match status" value="1"/>
</dbReference>
<evidence type="ECO:0000259" key="1">
    <source>
        <dbReference type="Pfam" id="PF12510"/>
    </source>
</evidence>
<dbReference type="EMBL" id="GALX01001482">
    <property type="protein sequence ID" value="JAB66984.1"/>
    <property type="molecule type" value="Transcribed_RNA"/>
</dbReference>
<sequence length="110" mass="12492">YCRGGWETHHKNKSFPTSYNRRRIRDCLGRTDSTLLLEQSTDYEERRLIRARLRQVMAEQEACTDLVDKASQEQTGGQIDGESLLLPLLQGLLEAPENEQPPDSGTESGE</sequence>
<proteinExistence type="predicted"/>
<feature type="domain" description="Smoothelin" evidence="1">
    <location>
        <begin position="36"/>
        <end position="59"/>
    </location>
</feature>
<feature type="non-terminal residue" evidence="2">
    <location>
        <position position="110"/>
    </location>
</feature>
<dbReference type="AlphaFoldDB" id="V5GS59"/>
<name>V5GS59_ANOGL</name>